<accession>A0AAD5SQ19</accession>
<proteinExistence type="predicted"/>
<protein>
    <submittedName>
        <fullName evidence="1">Uncharacterized protein</fullName>
    </submittedName>
</protein>
<dbReference type="EMBL" id="JADGJH010004399">
    <property type="protein sequence ID" value="KAJ3085968.1"/>
    <property type="molecule type" value="Genomic_DNA"/>
</dbReference>
<organism evidence="1 2">
    <name type="scientific">Physocladia obscura</name>
    <dbReference type="NCBI Taxonomy" id="109957"/>
    <lineage>
        <taxon>Eukaryota</taxon>
        <taxon>Fungi</taxon>
        <taxon>Fungi incertae sedis</taxon>
        <taxon>Chytridiomycota</taxon>
        <taxon>Chytridiomycota incertae sedis</taxon>
        <taxon>Chytridiomycetes</taxon>
        <taxon>Chytridiales</taxon>
        <taxon>Chytriomycetaceae</taxon>
        <taxon>Physocladia</taxon>
    </lineage>
</organism>
<name>A0AAD5SQ19_9FUNG</name>
<evidence type="ECO:0000313" key="2">
    <source>
        <dbReference type="Proteomes" id="UP001211907"/>
    </source>
</evidence>
<dbReference type="Proteomes" id="UP001211907">
    <property type="component" value="Unassembled WGS sequence"/>
</dbReference>
<dbReference type="AlphaFoldDB" id="A0AAD5SQ19"/>
<gene>
    <name evidence="1" type="ORF">HK100_008850</name>
</gene>
<keyword evidence="2" id="KW-1185">Reference proteome</keyword>
<feature type="non-terminal residue" evidence="1">
    <location>
        <position position="647"/>
    </location>
</feature>
<comment type="caution">
    <text evidence="1">The sequence shown here is derived from an EMBL/GenBank/DDBJ whole genome shotgun (WGS) entry which is preliminary data.</text>
</comment>
<evidence type="ECO:0000313" key="1">
    <source>
        <dbReference type="EMBL" id="KAJ3085968.1"/>
    </source>
</evidence>
<sequence>MKFHEVAFHQRLDDTASTVRRILHATRNPVAPADTPHSYTNKYELVEFVSVSALAAVLNVLETLGLTQEKMKQIVKWAAFRSVMLRFISTETCTFVKECLFSLSESPEIETQTSKAGWPLSSKTEVSKVSITVTEYVYALENSWTLLLYEGSDPENKIVLQSRSGTSEIKTQLKDVSPFPKISVGAPIDVNITFLLKLITSNQQISFSVDRTDKDCHTPRRNKDVDESITFFSEFSNWSNKIEQFLVPSLSGKLQNHNLDLLSLDSSNVFVPIVPMFEEAGLERIENAKLAVGESALVQLKSQETPAQDEVRVLLSINDADQFLAEQKRSLDEKLSGVTKSFPTTGLMSVAEAKLVVIFKHAKDISYRFILSVDYVEHLLRTQLISAIGKEIQLDDFSLYMRSHYRKLFKQNFQPRPFSHAVRQPDHFPEGTVSIEQTLKSSDDPILTLSKSLEPAHVTFSINSATTISVNASRHIHAAVFHSFGRESVSSVKLVARARQFSSFMLLIGTVVSSTAFDPKHAFIVQNKDEYVVPLVLEMIASGKQFRDAIESLSPEMQRFAKAYREVQLESTLFGILIIQIKPQLEKLLNLPHDSLTKEIQLTQDIMDMFLQYQIPSDLMTFDGPPEDLVADKITRVGQYVGNLKQM</sequence>
<reference evidence="1" key="1">
    <citation type="submission" date="2020-05" db="EMBL/GenBank/DDBJ databases">
        <title>Phylogenomic resolution of chytrid fungi.</title>
        <authorList>
            <person name="Stajich J.E."/>
            <person name="Amses K."/>
            <person name="Simmons R."/>
            <person name="Seto K."/>
            <person name="Myers J."/>
            <person name="Bonds A."/>
            <person name="Quandt C.A."/>
            <person name="Barry K."/>
            <person name="Liu P."/>
            <person name="Grigoriev I."/>
            <person name="Longcore J.E."/>
            <person name="James T.Y."/>
        </authorList>
    </citation>
    <scope>NUCLEOTIDE SEQUENCE</scope>
    <source>
        <strain evidence="1">JEL0513</strain>
    </source>
</reference>